<feature type="repeat" description="TPR" evidence="3">
    <location>
        <begin position="980"/>
        <end position="1013"/>
    </location>
</feature>
<dbReference type="SMART" id="SM00028">
    <property type="entry name" value="TPR"/>
    <property type="match status" value="14"/>
</dbReference>
<feature type="repeat" description="TPR" evidence="3">
    <location>
        <begin position="1187"/>
        <end position="1220"/>
    </location>
</feature>
<reference evidence="4" key="2">
    <citation type="journal article" date="2020" name="Nat. Commun.">
        <title>Large-scale genome sequencing of mycorrhizal fungi provides insights into the early evolution of symbiotic traits.</title>
        <authorList>
            <person name="Miyauchi S."/>
            <person name="Kiss E."/>
            <person name="Kuo A."/>
            <person name="Drula E."/>
            <person name="Kohler A."/>
            <person name="Sanchez-Garcia M."/>
            <person name="Morin E."/>
            <person name="Andreopoulos B."/>
            <person name="Barry K.W."/>
            <person name="Bonito G."/>
            <person name="Buee M."/>
            <person name="Carver A."/>
            <person name="Chen C."/>
            <person name="Cichocki N."/>
            <person name="Clum A."/>
            <person name="Culley D."/>
            <person name="Crous P.W."/>
            <person name="Fauchery L."/>
            <person name="Girlanda M."/>
            <person name="Hayes R.D."/>
            <person name="Keri Z."/>
            <person name="LaButti K."/>
            <person name="Lipzen A."/>
            <person name="Lombard V."/>
            <person name="Magnuson J."/>
            <person name="Maillard F."/>
            <person name="Murat C."/>
            <person name="Nolan M."/>
            <person name="Ohm R.A."/>
            <person name="Pangilinan J."/>
            <person name="Pereira M.F."/>
            <person name="Perotto S."/>
            <person name="Peter M."/>
            <person name="Pfister S."/>
            <person name="Riley R."/>
            <person name="Sitrit Y."/>
            <person name="Stielow J.B."/>
            <person name="Szollosi G."/>
            <person name="Zifcakova L."/>
            <person name="Stursova M."/>
            <person name="Spatafora J.W."/>
            <person name="Tedersoo L."/>
            <person name="Vaario L.M."/>
            <person name="Yamada A."/>
            <person name="Yan M."/>
            <person name="Wang P."/>
            <person name="Xu J."/>
            <person name="Bruns T."/>
            <person name="Baldrian P."/>
            <person name="Vilgalys R."/>
            <person name="Dunand C."/>
            <person name="Henrissat B."/>
            <person name="Grigoriev I.V."/>
            <person name="Hibbett D."/>
            <person name="Nagy L.G."/>
            <person name="Martin F.M."/>
        </authorList>
    </citation>
    <scope>NUCLEOTIDE SEQUENCE</scope>
    <source>
        <strain evidence="4">BED1</strain>
    </source>
</reference>
<evidence type="ECO:0008006" key="6">
    <source>
        <dbReference type="Google" id="ProtNLM"/>
    </source>
</evidence>
<evidence type="ECO:0000256" key="1">
    <source>
        <dbReference type="ARBA" id="ARBA00022737"/>
    </source>
</evidence>
<dbReference type="PROSITE" id="PS50005">
    <property type="entry name" value="TPR"/>
    <property type="match status" value="6"/>
</dbReference>
<feature type="repeat" description="TPR" evidence="3">
    <location>
        <begin position="40"/>
        <end position="73"/>
    </location>
</feature>
<feature type="repeat" description="TPR" evidence="3">
    <location>
        <begin position="665"/>
        <end position="698"/>
    </location>
</feature>
<keyword evidence="2 3" id="KW-0802">TPR repeat</keyword>
<feature type="repeat" description="TPR" evidence="3">
    <location>
        <begin position="699"/>
        <end position="732"/>
    </location>
</feature>
<evidence type="ECO:0000256" key="2">
    <source>
        <dbReference type="ARBA" id="ARBA00022803"/>
    </source>
</evidence>
<protein>
    <recommendedName>
        <fullName evidence="6">Superkiller protein 3</fullName>
    </recommendedName>
</protein>
<dbReference type="InterPro" id="IPR011990">
    <property type="entry name" value="TPR-like_helical_dom_sf"/>
</dbReference>
<keyword evidence="1" id="KW-0677">Repeat</keyword>
<dbReference type="Gene3D" id="1.25.40.10">
    <property type="entry name" value="Tetratricopeptide repeat domain"/>
    <property type="match status" value="6"/>
</dbReference>
<name>A0AAD4BW60_BOLED</name>
<dbReference type="PANTHER" id="PTHR15704">
    <property type="entry name" value="SUPERKILLER 3 PROTEIN-RELATED"/>
    <property type="match status" value="1"/>
</dbReference>
<dbReference type="GO" id="GO:0055087">
    <property type="term" value="C:Ski complex"/>
    <property type="evidence" value="ECO:0007669"/>
    <property type="project" value="InterPro"/>
</dbReference>
<gene>
    <name evidence="4" type="ORF">L210DRAFT_3537125</name>
</gene>
<evidence type="ECO:0000256" key="3">
    <source>
        <dbReference type="PROSITE-ProRule" id="PRU00339"/>
    </source>
</evidence>
<dbReference type="Pfam" id="PF13432">
    <property type="entry name" value="TPR_16"/>
    <property type="match status" value="4"/>
</dbReference>
<dbReference type="Pfam" id="PF18833">
    <property type="entry name" value="TPR_22"/>
    <property type="match status" value="1"/>
</dbReference>
<dbReference type="PANTHER" id="PTHR15704:SF7">
    <property type="entry name" value="SUPERKILLER COMPLEX PROTEIN 3"/>
    <property type="match status" value="1"/>
</dbReference>
<accession>A0AAD4BW60</accession>
<keyword evidence="5" id="KW-1185">Reference proteome</keyword>
<dbReference type="SUPFAM" id="SSF48452">
    <property type="entry name" value="TPR-like"/>
    <property type="match status" value="5"/>
</dbReference>
<feature type="repeat" description="TPR" evidence="3">
    <location>
        <begin position="1141"/>
        <end position="1174"/>
    </location>
</feature>
<dbReference type="InterPro" id="IPR039226">
    <property type="entry name" value="Ski3/TTC37"/>
</dbReference>
<dbReference type="PROSITE" id="PS50293">
    <property type="entry name" value="TPR_REGION"/>
    <property type="match status" value="1"/>
</dbReference>
<comment type="caution">
    <text evidence="4">The sequence shown here is derived from an EMBL/GenBank/DDBJ whole genome shotgun (WGS) entry which is preliminary data.</text>
</comment>
<evidence type="ECO:0000313" key="4">
    <source>
        <dbReference type="EMBL" id="KAF8441401.1"/>
    </source>
</evidence>
<dbReference type="InterPro" id="IPR019734">
    <property type="entry name" value="TPR_rpt"/>
</dbReference>
<dbReference type="InterPro" id="IPR040962">
    <property type="entry name" value="TPR_22"/>
</dbReference>
<dbReference type="GO" id="GO:0006401">
    <property type="term" value="P:RNA catabolic process"/>
    <property type="evidence" value="ECO:0007669"/>
    <property type="project" value="InterPro"/>
</dbReference>
<dbReference type="EMBL" id="WHUW01000010">
    <property type="protein sequence ID" value="KAF8441401.1"/>
    <property type="molecule type" value="Genomic_DNA"/>
</dbReference>
<reference evidence="4" key="1">
    <citation type="submission" date="2019-10" db="EMBL/GenBank/DDBJ databases">
        <authorList>
            <consortium name="DOE Joint Genome Institute"/>
            <person name="Kuo A."/>
            <person name="Miyauchi S."/>
            <person name="Kiss E."/>
            <person name="Drula E."/>
            <person name="Kohler A."/>
            <person name="Sanchez-Garcia M."/>
            <person name="Andreopoulos B."/>
            <person name="Barry K.W."/>
            <person name="Bonito G."/>
            <person name="Buee M."/>
            <person name="Carver A."/>
            <person name="Chen C."/>
            <person name="Cichocki N."/>
            <person name="Clum A."/>
            <person name="Culley D."/>
            <person name="Crous P.W."/>
            <person name="Fauchery L."/>
            <person name="Girlanda M."/>
            <person name="Hayes R."/>
            <person name="Keri Z."/>
            <person name="LaButti K."/>
            <person name="Lipzen A."/>
            <person name="Lombard V."/>
            <person name="Magnuson J."/>
            <person name="Maillard F."/>
            <person name="Morin E."/>
            <person name="Murat C."/>
            <person name="Nolan M."/>
            <person name="Ohm R."/>
            <person name="Pangilinan J."/>
            <person name="Pereira M."/>
            <person name="Perotto S."/>
            <person name="Peter M."/>
            <person name="Riley R."/>
            <person name="Sitrit Y."/>
            <person name="Stielow B."/>
            <person name="Szollosi G."/>
            <person name="Zifcakova L."/>
            <person name="Stursova M."/>
            <person name="Spatafora J.W."/>
            <person name="Tedersoo L."/>
            <person name="Vaario L.-M."/>
            <person name="Yamada A."/>
            <person name="Yan M."/>
            <person name="Wang P."/>
            <person name="Xu J."/>
            <person name="Bruns T."/>
            <person name="Baldrian P."/>
            <person name="Vilgalys R."/>
            <person name="Henrissat B."/>
            <person name="Grigoriev I.V."/>
            <person name="Hibbett D."/>
            <person name="Nagy L.G."/>
            <person name="Martin F.M."/>
        </authorList>
    </citation>
    <scope>NUCLEOTIDE SEQUENCE</scope>
    <source>
        <strain evidence="4">BED1</strain>
    </source>
</reference>
<sequence length="1418" mass="157173">MSSSLAKTKLKTARDALGKKQYETARDAALQVLDYEPDNYNAHVFLGLAFLELGENDKSEQYYRKAIELKPDQALAWQGIAQLHEKSGRWDALSETLEHNMQMFAKSGDVTKCAEMLQKLILTRREHGTRQQVVSVLSYLLPDSPLSATLSSLPPPDPTNPTASSTFDIQAAIHNSLPITEEVISIIERDEESAVKNEFDKRRTRLGGPSPDQLKKDIGVEVWGSSRLPSLYQEVLNHPNTSDELRRSTESKLIMHKQKYFYALPTTSPEKVNLGKELDELVDGVVIIGVPDELSWSIFLEGKDTGTIDGYDLDHLRQYMKLLPATPLARLLEGYFIYTGTSLEEDEDEEDNKQHRQVVEDRDPFNTIIEGFGLLPSSLLATRIAAEVYLQELDYPSVINIAESGLELVRRHERNTGRKIDQVRKAFNVALASAFVHLYPPKHHPRALRLLDDVLKFDPNNVDGLIGRGYVLQYAGKWEEAEALFTKATSLVPSGTQKSVRAKEESAWCLSKIQVEKGVQALKEVLIDLQGDEHDMDRARCLWRIGQGCWEMGGDFREEAFSHFVNSLKCDRTYAPAYTSLGIYYSEFADPPDPTRASKCFQKAFELDPREAGAAKRLAEGFADEREWDLVEVVARRTIDGEGGLDAGIQTEDGAVAGRYLPTNAWAWKAVGVVELMHRNYAQSIEAFQVALRAEPEDQLLWLRLGEAYSKAGRHAAALKALAKAHELDPDDWLCTFLIGEVQHETGRLVEALLSFNSILDARPKEIGVLLSLARTQLNLAHQERLTGFSARSEQSFVAAIRTCFATSREDTGHGGVMWKIVADALFGLSKAAVFVDESVVADVLDHTDSLLHGQASTRIAQILSPRSATKHTLLTPRRVLEAAVAAYDYRITVGSTEDIALGSALFDLAVALYAWCAEAKGKIHENAPEAAISLLKQALQKEPGNPIYWVALGNMYFLGKPKAGQHAYIKALEHDSKNVIAWANLGLLYLYHNDLELANEALLRAQVLDPDYTLAWVGQAMVAAANGHDADARGLLEHAVGLSADVPLADLEFASRVLTALSATTRPQSGIKEELLPAFFVLNRFAQRCPQNPCALHLLGLLCERLDQPEEGTQWISRAIALLEATYEESEDPLVERQFTIAHANLARLKLGLGDHTSALESFETVLGLLPEEDPNGDAESKILRVQALFGTGLAQFKLGDLQSAMTAFQNALDRSGEDYVLRTHVTVLLSQCMWAIGTEEFKESAKALLLDSIAADPESLMAINTLAGMGILTEDESLVDAALSEIQSLSIERRQELDPRRDVTYLLVQHHLGQGDVEQATRIAQKALHAEPSNVQLRRELASLILQQGNLRTAQAILEVHLSEENIMEMKETLPLVAIAGKGQDAFRCAQKAIMLDPGKLQNWQTLAYVRARDMS</sequence>
<evidence type="ECO:0000313" key="5">
    <source>
        <dbReference type="Proteomes" id="UP001194468"/>
    </source>
</evidence>
<organism evidence="4 5">
    <name type="scientific">Boletus edulis BED1</name>
    <dbReference type="NCBI Taxonomy" id="1328754"/>
    <lineage>
        <taxon>Eukaryota</taxon>
        <taxon>Fungi</taxon>
        <taxon>Dikarya</taxon>
        <taxon>Basidiomycota</taxon>
        <taxon>Agaricomycotina</taxon>
        <taxon>Agaricomycetes</taxon>
        <taxon>Agaricomycetidae</taxon>
        <taxon>Boletales</taxon>
        <taxon>Boletineae</taxon>
        <taxon>Boletaceae</taxon>
        <taxon>Boletoideae</taxon>
        <taxon>Boletus</taxon>
    </lineage>
</organism>
<dbReference type="Proteomes" id="UP001194468">
    <property type="component" value="Unassembled WGS sequence"/>
</dbReference>
<proteinExistence type="predicted"/>
<dbReference type="Pfam" id="PF14559">
    <property type="entry name" value="TPR_19"/>
    <property type="match status" value="1"/>
</dbReference>